<name>A0A2H4ZVN5_9EURY</name>
<accession>A0A2H4ZVN5</accession>
<dbReference type="KEGG" id="hta:BVU17_02910"/>
<organism evidence="2 3">
    <name type="scientific">Haloarcula taiwanensis</name>
    <dbReference type="NCBI Taxonomy" id="1932004"/>
    <lineage>
        <taxon>Archaea</taxon>
        <taxon>Methanobacteriati</taxon>
        <taxon>Methanobacteriota</taxon>
        <taxon>Stenosarchaea group</taxon>
        <taxon>Halobacteria</taxon>
        <taxon>Halobacteriales</taxon>
        <taxon>Haloarculaceae</taxon>
        <taxon>Haloarcula</taxon>
    </lineage>
</organism>
<protein>
    <submittedName>
        <fullName evidence="2">Uncharacterized protein</fullName>
    </submittedName>
</protein>
<gene>
    <name evidence="2" type="ORF">BVU17_02910</name>
</gene>
<evidence type="ECO:0000256" key="1">
    <source>
        <dbReference type="SAM" id="MobiDB-lite"/>
    </source>
</evidence>
<feature type="region of interest" description="Disordered" evidence="1">
    <location>
        <begin position="1"/>
        <end position="74"/>
    </location>
</feature>
<proteinExistence type="predicted"/>
<evidence type="ECO:0000313" key="2">
    <source>
        <dbReference type="EMBL" id="AUG46517.1"/>
    </source>
</evidence>
<dbReference type="AlphaFoldDB" id="A0A2H4ZVN5"/>
<evidence type="ECO:0000313" key="3">
    <source>
        <dbReference type="Proteomes" id="UP000242917"/>
    </source>
</evidence>
<dbReference type="EMBL" id="CP019154">
    <property type="protein sequence ID" value="AUG46517.1"/>
    <property type="molecule type" value="Genomic_DNA"/>
</dbReference>
<keyword evidence="3" id="KW-1185">Reference proteome</keyword>
<feature type="compositionally biased region" description="Basic and acidic residues" evidence="1">
    <location>
        <begin position="58"/>
        <end position="74"/>
    </location>
</feature>
<dbReference type="Proteomes" id="UP000242917">
    <property type="component" value="Chromosome I"/>
</dbReference>
<sequence length="74" mass="7818">MRDALPRAVAWLTRRGDQSGEADEPSDDSGGFAGSLLDASVNHGHGQGNPQATGEMAAVREEADRLAQADKNRE</sequence>
<reference evidence="2 3" key="1">
    <citation type="submission" date="2017-01" db="EMBL/GenBank/DDBJ databases">
        <title>A Red Light-Sensitive Sensory Rhodopsin I From Haloarcula taiwanensis, A New Haloarchaeon Isolated From Taiwan.</title>
        <authorList>
            <person name="Yang C.-S."/>
            <person name="Han Y.-A."/>
            <person name="Chen P.-C."/>
            <person name="Ng W.V."/>
            <person name="Chen T.-W."/>
        </authorList>
    </citation>
    <scope>NUCLEOTIDE SEQUENCE [LARGE SCALE GENOMIC DNA]</scope>
    <source>
        <strain evidence="2 3">Taiwanensis</strain>
    </source>
</reference>
<dbReference type="OrthoDB" id="220780at2157"/>